<feature type="domain" description="Helicase C-terminal" evidence="6">
    <location>
        <begin position="1065"/>
        <end position="1217"/>
    </location>
</feature>
<dbReference type="SMART" id="SM00487">
    <property type="entry name" value="DEXDc"/>
    <property type="match status" value="1"/>
</dbReference>
<dbReference type="PANTHER" id="PTHR10799">
    <property type="entry name" value="SNF2/RAD54 HELICASE FAMILY"/>
    <property type="match status" value="1"/>
</dbReference>
<feature type="domain" description="Helicase ATP-binding" evidence="5">
    <location>
        <begin position="764"/>
        <end position="941"/>
    </location>
</feature>
<evidence type="ECO:0000256" key="2">
    <source>
        <dbReference type="PROSITE-ProRule" id="PRU00325"/>
    </source>
</evidence>
<dbReference type="InterPro" id="IPR007527">
    <property type="entry name" value="Znf_SWIM"/>
</dbReference>
<name>A0AA86T5B8_9BACT</name>
<protein>
    <recommendedName>
        <fullName evidence="9">Helicase</fullName>
    </recommendedName>
</protein>
<organism evidence="7 8">
    <name type="scientific">Nitrospira tepida</name>
    <dbReference type="NCBI Taxonomy" id="2973512"/>
    <lineage>
        <taxon>Bacteria</taxon>
        <taxon>Pseudomonadati</taxon>
        <taxon>Nitrospirota</taxon>
        <taxon>Nitrospiria</taxon>
        <taxon>Nitrospirales</taxon>
        <taxon>Nitrospiraceae</taxon>
        <taxon>Nitrospira</taxon>
    </lineage>
</organism>
<dbReference type="CDD" id="cd18793">
    <property type="entry name" value="SF2_C_SNF"/>
    <property type="match status" value="1"/>
</dbReference>
<dbReference type="Pfam" id="PF00271">
    <property type="entry name" value="Helicase_C"/>
    <property type="match status" value="1"/>
</dbReference>
<dbReference type="InterPro" id="IPR038718">
    <property type="entry name" value="SNF2-like_sf"/>
</dbReference>
<dbReference type="PROSITE" id="PS51192">
    <property type="entry name" value="HELICASE_ATP_BIND_1"/>
    <property type="match status" value="1"/>
</dbReference>
<feature type="domain" description="SWIM-type" evidence="4">
    <location>
        <begin position="89"/>
        <end position="126"/>
    </location>
</feature>
<keyword evidence="8" id="KW-1185">Reference proteome</keyword>
<dbReference type="InterPro" id="IPR049730">
    <property type="entry name" value="SNF2/RAD54-like_C"/>
</dbReference>
<dbReference type="SMART" id="SM00490">
    <property type="entry name" value="HELICc"/>
    <property type="match status" value="1"/>
</dbReference>
<proteinExistence type="predicted"/>
<dbReference type="InterPro" id="IPR014001">
    <property type="entry name" value="Helicase_ATP-bd"/>
</dbReference>
<dbReference type="Pfam" id="PF00176">
    <property type="entry name" value="SNF2-rel_dom"/>
    <property type="match status" value="1"/>
</dbReference>
<reference evidence="7" key="1">
    <citation type="submission" date="2022-10" db="EMBL/GenBank/DDBJ databases">
        <authorList>
            <person name="Koch H."/>
        </authorList>
    </citation>
    <scope>NUCLEOTIDE SEQUENCE</scope>
    <source>
        <strain evidence="7">DNF</strain>
    </source>
</reference>
<dbReference type="GO" id="GO:0016787">
    <property type="term" value="F:hydrolase activity"/>
    <property type="evidence" value="ECO:0007669"/>
    <property type="project" value="UniProtKB-KW"/>
</dbReference>
<dbReference type="GO" id="GO:0005524">
    <property type="term" value="F:ATP binding"/>
    <property type="evidence" value="ECO:0007669"/>
    <property type="project" value="InterPro"/>
</dbReference>
<evidence type="ECO:0000256" key="3">
    <source>
        <dbReference type="SAM" id="MobiDB-lite"/>
    </source>
</evidence>
<dbReference type="AlphaFoldDB" id="A0AA86T5B8"/>
<sequence>MGKKPSSSQPRTAHISEEEARPLRPRPGSESSPLLAACRALSANDIYTMAPKDVVLRGYGYYERQRLQQYRWSPDRATLTAEVLGTRLYEVIFSLDDGFLAPSCDCPAWSPEWLCKHVLCACFTTKNLLSPDTFRLATWQQTRLPLLRDELLGDDAETTEPVNPHLVGPAAKKPACKRPSYEIVIDMRQAYPELLIRRNGTPLTGGWVPALPPELVPLLNTSWFSSGFGEDPLLRYLRRERQPYPIVLESGRKSIPLQWTPSVTCRTKTEMDLVDGKVWIRALCLADGAALERIVRFRTFVIDPSGGRLLYLEDERGWASFRSLHQRFNEIDPFLDPYDDFGEETRAVTLPDGSGYGGWHGTGQETEFTVPLDTFRSVQIDLIQKRADGTLDDLLLKVGGKQGPVQGLESSPEGEACPYRLILTPPPGPMDSPDAVWTLQAECRHGNLRFAPSASTFAFISALNQGFDVSSPLRAQKRKAVLYAMFFALLSVREVKERNQRIRTALARECWARTVTDEAARWLKHRLSVYARPDVRLQVTGEAWALMPIDKAREALLYRIPFEVFGPDAFRQMRDYDRMAIPGGLLFQRLPDLLEKLTAAGIEMLYDDKPLTSSRWDCSVQVEQSDRDGTGIDWFEIRPEIRCDGLALNEAEWLTALRQGGLVKTARGLKVLDGDTLERLRAIVGLTGEVPSDRNRARIVRVPRLHVLDWLALREQGITVSLPAEDEALLGRLMGFTRITTPPLPTDLHAVLRPYQRDGYAWLAFLYEHRFGACLADDMGLGKTLQAICLLAAIQGGRVKPSVHVEPGEQAERTQPAERARGPHLVVVPTSLLFNWEQELARFAPGLKVQVYSGSERTLDAMDGDVVLTTYGLVRRDIDTLERTAFHVIVFDEAQAVKNILSDTTGAVRRLKGRFKLALTGTPLENHLGEYFSVIDLCLPGLLGEYDRFKREIKRVEERTLTRLLHRTRPFILRRTKAQILHDLPPKTESEVFLDLTERQKALYQHTVAQVRSTIDDAYRTKTSGQAQFIALTAILKLRQVCLSPRLLTHRADEPSPKLNFLMERLQVLLDEAHSALVFSQFTGFLDLVQEACVRHELPYHRLDGSTAAAARKGRVKAFQTGERPGVFLLSLKAGGQGLNLTKATYVFHLDPWWNPAVENQASDRAHRIGQQRAVSVVRILMRHSIEEKMMALKQRKLELYDAVMGGAVRRAGQGVLTKADFDYLLAPSGW</sequence>
<keyword evidence="1" id="KW-0378">Hydrolase</keyword>
<accession>A0AA86T5B8</accession>
<dbReference type="GO" id="GO:0008270">
    <property type="term" value="F:zinc ion binding"/>
    <property type="evidence" value="ECO:0007669"/>
    <property type="project" value="UniProtKB-KW"/>
</dbReference>
<gene>
    <name evidence="7" type="ORF">DNFV4_01065</name>
</gene>
<evidence type="ECO:0000259" key="5">
    <source>
        <dbReference type="PROSITE" id="PS51192"/>
    </source>
</evidence>
<feature type="compositionally biased region" description="Polar residues" evidence="3">
    <location>
        <begin position="1"/>
        <end position="11"/>
    </location>
</feature>
<dbReference type="KEGG" id="nti:DNFV4_01065"/>
<feature type="region of interest" description="Disordered" evidence="3">
    <location>
        <begin position="1"/>
        <end position="32"/>
    </location>
</feature>
<dbReference type="PROSITE" id="PS50966">
    <property type="entry name" value="ZF_SWIM"/>
    <property type="match status" value="1"/>
</dbReference>
<evidence type="ECO:0000313" key="7">
    <source>
        <dbReference type="EMBL" id="CAI4030637.1"/>
    </source>
</evidence>
<keyword evidence="2" id="KW-0479">Metal-binding</keyword>
<evidence type="ECO:0000313" key="8">
    <source>
        <dbReference type="Proteomes" id="UP001179121"/>
    </source>
</evidence>
<dbReference type="EMBL" id="OX365700">
    <property type="protein sequence ID" value="CAI4030637.1"/>
    <property type="molecule type" value="Genomic_DNA"/>
</dbReference>
<dbReference type="Gene3D" id="3.40.50.300">
    <property type="entry name" value="P-loop containing nucleotide triphosphate hydrolases"/>
    <property type="match status" value="1"/>
</dbReference>
<keyword evidence="2" id="KW-0862">Zinc</keyword>
<dbReference type="Gene3D" id="3.40.50.10810">
    <property type="entry name" value="Tandem AAA-ATPase domain"/>
    <property type="match status" value="1"/>
</dbReference>
<dbReference type="Proteomes" id="UP001179121">
    <property type="component" value="Chromosome"/>
</dbReference>
<evidence type="ECO:0000259" key="4">
    <source>
        <dbReference type="PROSITE" id="PS50966"/>
    </source>
</evidence>
<dbReference type="InterPro" id="IPR000330">
    <property type="entry name" value="SNF2_N"/>
</dbReference>
<evidence type="ECO:0000256" key="1">
    <source>
        <dbReference type="ARBA" id="ARBA00022801"/>
    </source>
</evidence>
<dbReference type="SUPFAM" id="SSF52540">
    <property type="entry name" value="P-loop containing nucleoside triphosphate hydrolases"/>
    <property type="match status" value="2"/>
</dbReference>
<dbReference type="InterPro" id="IPR027417">
    <property type="entry name" value="P-loop_NTPase"/>
</dbReference>
<dbReference type="InterPro" id="IPR001650">
    <property type="entry name" value="Helicase_C-like"/>
</dbReference>
<keyword evidence="2" id="KW-0863">Zinc-finger</keyword>
<evidence type="ECO:0000259" key="6">
    <source>
        <dbReference type="PROSITE" id="PS51194"/>
    </source>
</evidence>
<evidence type="ECO:0008006" key="9">
    <source>
        <dbReference type="Google" id="ProtNLM"/>
    </source>
</evidence>
<dbReference type="PROSITE" id="PS51194">
    <property type="entry name" value="HELICASE_CTER"/>
    <property type="match status" value="1"/>
</dbReference>